<gene>
    <name evidence="1" type="ordered locus">Tsac_2422</name>
</gene>
<dbReference type="InterPro" id="IPR008767">
    <property type="entry name" value="Phage_SPP1_head-tail_adaptor"/>
</dbReference>
<dbReference type="Proteomes" id="UP000006178">
    <property type="component" value="Chromosome"/>
</dbReference>
<dbReference type="eggNOG" id="COG5614">
    <property type="taxonomic scope" value="Bacteria"/>
</dbReference>
<dbReference type="KEGG" id="tsh:Tsac_2422"/>
<dbReference type="EMBL" id="CP003184">
    <property type="protein sequence ID" value="AFK87420.1"/>
    <property type="molecule type" value="Genomic_DNA"/>
</dbReference>
<organism evidence="1 2">
    <name type="scientific">Thermoanaerobacterium saccharolyticum (strain DSM 8691 / JW/SL-YS485)</name>
    <dbReference type="NCBI Taxonomy" id="1094508"/>
    <lineage>
        <taxon>Bacteria</taxon>
        <taxon>Bacillati</taxon>
        <taxon>Bacillota</taxon>
        <taxon>Clostridia</taxon>
        <taxon>Thermoanaerobacterales</taxon>
        <taxon>Thermoanaerobacteraceae</taxon>
        <taxon>Thermoanaerobacterium</taxon>
    </lineage>
</organism>
<evidence type="ECO:0000313" key="2">
    <source>
        <dbReference type="Proteomes" id="UP000006178"/>
    </source>
</evidence>
<reference evidence="1 2" key="1">
    <citation type="journal article" date="2014" name="Appl. Environ. Microbiol.">
        <title>Profile of Secreted Hydrolases, Associated Proteins, and SlpA in Thermoanaerobacterium saccharolyticum during the Degradation of Hemicellulose.</title>
        <authorList>
            <person name="Currie D.H."/>
            <person name="Guss A.M."/>
            <person name="Herring C.D."/>
            <person name="Giannone R.J."/>
            <person name="Johnson C.M."/>
            <person name="Lankford P.K."/>
            <person name="Brown S.D."/>
            <person name="Hettich R.L."/>
            <person name="Lynd L.R."/>
        </authorList>
    </citation>
    <scope>NUCLEOTIDE SEQUENCE [LARGE SCALE GENOMIC DNA]</scope>
    <source>
        <strain evidence="2">DSM 8691 / JW/SL-YS485</strain>
    </source>
</reference>
<dbReference type="STRING" id="1094508.Tsac_2422"/>
<protein>
    <submittedName>
        <fullName evidence="1">Phage head-tail adaptor</fullName>
    </submittedName>
</protein>
<keyword evidence="2" id="KW-1185">Reference proteome</keyword>
<dbReference type="AlphaFoldDB" id="I3VY25"/>
<dbReference type="PATRIC" id="fig|1094508.3.peg.2457"/>
<accession>I3VY25</accession>
<evidence type="ECO:0000313" key="1">
    <source>
        <dbReference type="EMBL" id="AFK87420.1"/>
    </source>
</evidence>
<name>I3VY25_THESW</name>
<sequence>MLFRDTVDLLEVEETINSNGFPETSIVNRRTVYANRKSVRQAEFYNAAMQNINLAYIFEIRTGDYNGEKYLEYNGTQYYIVRTYDKNGEIIELSCADKDIKAGVKNS</sequence>
<dbReference type="RefSeq" id="WP_014759256.1">
    <property type="nucleotide sequence ID" value="NC_017992.1"/>
</dbReference>
<dbReference type="BioCyc" id="TSAC1094508:GLMA-2452-MONOMER"/>
<dbReference type="NCBIfam" id="TIGR01563">
    <property type="entry name" value="gp16_SPP1"/>
    <property type="match status" value="1"/>
</dbReference>
<dbReference type="Gene3D" id="2.40.10.270">
    <property type="entry name" value="Bacteriophage SPP1 head-tail adaptor protein"/>
    <property type="match status" value="1"/>
</dbReference>
<dbReference type="InterPro" id="IPR038666">
    <property type="entry name" value="SSP1_head-tail_sf"/>
</dbReference>
<dbReference type="Pfam" id="PF05521">
    <property type="entry name" value="Phage_HCP"/>
    <property type="match status" value="1"/>
</dbReference>
<proteinExistence type="predicted"/>